<dbReference type="EMBL" id="JAGTTM010000002">
    <property type="protein sequence ID" value="MCC2029647.1"/>
    <property type="molecule type" value="Genomic_DNA"/>
</dbReference>
<dbReference type="RefSeq" id="WP_227530673.1">
    <property type="nucleotide sequence ID" value="NZ_JAGTTM010000002.1"/>
</dbReference>
<dbReference type="GO" id="GO:0005886">
    <property type="term" value="C:plasma membrane"/>
    <property type="evidence" value="ECO:0007669"/>
    <property type="project" value="UniProtKB-SubCell"/>
</dbReference>
<dbReference type="PANTHER" id="PTHR30250:SF10">
    <property type="entry name" value="LIPOPOLYSACCHARIDE BIOSYNTHESIS PROTEIN WZXC"/>
    <property type="match status" value="1"/>
</dbReference>
<feature type="transmembrane region" description="Helical" evidence="7">
    <location>
        <begin position="235"/>
        <end position="262"/>
    </location>
</feature>
<evidence type="ECO:0000256" key="4">
    <source>
        <dbReference type="ARBA" id="ARBA00022692"/>
    </source>
</evidence>
<sequence>MTGTEQSLKMTAARGAAWSAVSSIVLRLGSLVVGIVLARLLTPEQFGVYAVALTVQSVLSTVSDLGLSSDLIRSEEPEKIAPTIATLGLVSGATMTLITAATSTSVAGLLGSPEAAPAISVLAFTLVLGSISLVPYSMLMRRFQQRAMFLVGAVDFVVSTTVTLVLIFFGFGVMALALGRVAAQVVSSTMQFFLARVRPRYGLDRTRLKPILAFGVPIATANLLAWGLLNVDNVILARMVGVTALGYYVLAFNISSWPMNALSQSVRAISMPYFSRADGPSGGLATVVAIGWAGALPAGGVLAVLSAPLISVLYGDRWLAAAPVLAALGIYGALRVVFDIFTGFLYARGRAQPVLWIQVIWLITLVMGMIVATGSYGIVGAGWVHVIVAAAVVLPAYLIVLRQSGVRVMPLIRRSLWPTAAAIPAIVAAVVCHTFIDHDLLALLIGCLAAVAVYAGLVWPWAWREWRRIRPVR</sequence>
<feature type="transmembrane region" description="Helical" evidence="7">
    <location>
        <begin position="210"/>
        <end position="229"/>
    </location>
</feature>
<evidence type="ECO:0000256" key="7">
    <source>
        <dbReference type="SAM" id="Phobius"/>
    </source>
</evidence>
<dbReference type="Proteomes" id="UP001139289">
    <property type="component" value="Unassembled WGS sequence"/>
</dbReference>
<dbReference type="PANTHER" id="PTHR30250">
    <property type="entry name" value="PST FAMILY PREDICTED COLANIC ACID TRANSPORTER"/>
    <property type="match status" value="1"/>
</dbReference>
<gene>
    <name evidence="8" type="ORF">KEC56_08965</name>
</gene>
<feature type="transmembrane region" description="Helical" evidence="7">
    <location>
        <begin position="283"/>
        <end position="314"/>
    </location>
</feature>
<keyword evidence="6 7" id="KW-0472">Membrane</keyword>
<comment type="subcellular location">
    <subcellularLocation>
        <location evidence="1">Cell membrane</location>
        <topology evidence="1">Multi-pass membrane protein</topology>
    </subcellularLocation>
</comment>
<protein>
    <submittedName>
        <fullName evidence="8">Oligosaccharide flippase family protein</fullName>
    </submittedName>
</protein>
<feature type="transmembrane region" description="Helical" evidence="7">
    <location>
        <begin position="177"/>
        <end position="198"/>
    </location>
</feature>
<feature type="transmembrane region" description="Helical" evidence="7">
    <location>
        <begin position="46"/>
        <end position="68"/>
    </location>
</feature>
<evidence type="ECO:0000256" key="5">
    <source>
        <dbReference type="ARBA" id="ARBA00022989"/>
    </source>
</evidence>
<comment type="caution">
    <text evidence="8">The sequence shown here is derived from an EMBL/GenBank/DDBJ whole genome shotgun (WGS) entry which is preliminary data.</text>
</comment>
<feature type="transmembrane region" description="Helical" evidence="7">
    <location>
        <begin position="416"/>
        <end position="436"/>
    </location>
</feature>
<keyword evidence="9" id="KW-1185">Reference proteome</keyword>
<feature type="transmembrane region" description="Helical" evidence="7">
    <location>
        <begin position="80"/>
        <end position="103"/>
    </location>
</feature>
<feature type="transmembrane region" description="Helical" evidence="7">
    <location>
        <begin position="354"/>
        <end position="376"/>
    </location>
</feature>
<keyword evidence="4 7" id="KW-0812">Transmembrane</keyword>
<dbReference type="AlphaFoldDB" id="A0A9X1LPF5"/>
<dbReference type="InterPro" id="IPR050833">
    <property type="entry name" value="Poly_Biosynth_Transport"/>
</dbReference>
<name>A0A9X1LPF5_9MICO</name>
<organism evidence="8 9">
    <name type="scientific">Microbacterium tenebrionis</name>
    <dbReference type="NCBI Taxonomy" id="2830665"/>
    <lineage>
        <taxon>Bacteria</taxon>
        <taxon>Bacillati</taxon>
        <taxon>Actinomycetota</taxon>
        <taxon>Actinomycetes</taxon>
        <taxon>Micrococcales</taxon>
        <taxon>Microbacteriaceae</taxon>
        <taxon>Microbacterium</taxon>
    </lineage>
</organism>
<evidence type="ECO:0000256" key="6">
    <source>
        <dbReference type="ARBA" id="ARBA00023136"/>
    </source>
</evidence>
<proteinExistence type="inferred from homology"/>
<evidence type="ECO:0000313" key="8">
    <source>
        <dbReference type="EMBL" id="MCC2029647.1"/>
    </source>
</evidence>
<feature type="transmembrane region" description="Helical" evidence="7">
    <location>
        <begin position="148"/>
        <end position="171"/>
    </location>
</feature>
<dbReference type="Pfam" id="PF13440">
    <property type="entry name" value="Polysacc_synt_3"/>
    <property type="match status" value="1"/>
</dbReference>
<accession>A0A9X1LPF5</accession>
<keyword evidence="5 7" id="KW-1133">Transmembrane helix</keyword>
<comment type="similarity">
    <text evidence="2">Belongs to the polysaccharide synthase family.</text>
</comment>
<feature type="transmembrane region" description="Helical" evidence="7">
    <location>
        <begin position="320"/>
        <end position="347"/>
    </location>
</feature>
<evidence type="ECO:0000313" key="9">
    <source>
        <dbReference type="Proteomes" id="UP001139289"/>
    </source>
</evidence>
<evidence type="ECO:0000256" key="1">
    <source>
        <dbReference type="ARBA" id="ARBA00004651"/>
    </source>
</evidence>
<feature type="transmembrane region" description="Helical" evidence="7">
    <location>
        <begin position="382"/>
        <end position="400"/>
    </location>
</feature>
<reference evidence="8" key="1">
    <citation type="submission" date="2021-04" db="EMBL/GenBank/DDBJ databases">
        <title>Microbacterium tenobrionis sp. nov. and Microbacterium allomyrinae sp. nov., isolated from larvae of Tenobrio molitor and Allomyrina dichotoma, respectively.</title>
        <authorList>
            <person name="Lee S.D."/>
        </authorList>
    </citation>
    <scope>NUCLEOTIDE SEQUENCE</scope>
    <source>
        <strain evidence="8">YMB-B2</strain>
    </source>
</reference>
<feature type="transmembrane region" description="Helical" evidence="7">
    <location>
        <begin position="16"/>
        <end position="40"/>
    </location>
</feature>
<keyword evidence="3" id="KW-1003">Cell membrane</keyword>
<evidence type="ECO:0000256" key="3">
    <source>
        <dbReference type="ARBA" id="ARBA00022475"/>
    </source>
</evidence>
<evidence type="ECO:0000256" key="2">
    <source>
        <dbReference type="ARBA" id="ARBA00007430"/>
    </source>
</evidence>
<feature type="transmembrane region" description="Helical" evidence="7">
    <location>
        <begin position="115"/>
        <end position="136"/>
    </location>
</feature>
<feature type="transmembrane region" description="Helical" evidence="7">
    <location>
        <begin position="442"/>
        <end position="463"/>
    </location>
</feature>